<reference evidence="5" key="2">
    <citation type="submission" date="2025-09" db="UniProtKB">
        <authorList>
            <consortium name="Ensembl"/>
        </authorList>
    </citation>
    <scope>IDENTIFICATION</scope>
</reference>
<dbReference type="CTD" id="84941"/>
<gene>
    <name evidence="5" type="primary">HSH2D</name>
</gene>
<dbReference type="RefSeq" id="XP_037830228.1">
    <property type="nucleotide sequence ID" value="XM_037974300.1"/>
</dbReference>
<dbReference type="OrthoDB" id="67310at2759"/>
<name>A0A3Q3H3N5_KRYMA</name>
<dbReference type="Pfam" id="PF00017">
    <property type="entry name" value="SH2"/>
    <property type="match status" value="1"/>
</dbReference>
<dbReference type="GeneTree" id="ENSGT00940000161678"/>
<dbReference type="SUPFAM" id="SSF55550">
    <property type="entry name" value="SH2 domain"/>
    <property type="match status" value="1"/>
</dbReference>
<dbReference type="RefSeq" id="XP_017262891.1">
    <property type="nucleotide sequence ID" value="XM_017407402.3"/>
</dbReference>
<evidence type="ECO:0000256" key="1">
    <source>
        <dbReference type="ARBA" id="ARBA00022999"/>
    </source>
</evidence>
<keyword evidence="1 2" id="KW-0727">SH2 domain</keyword>
<evidence type="ECO:0000256" key="3">
    <source>
        <dbReference type="SAM" id="MobiDB-lite"/>
    </source>
</evidence>
<feature type="region of interest" description="Disordered" evidence="3">
    <location>
        <begin position="145"/>
        <end position="169"/>
    </location>
</feature>
<dbReference type="Gene3D" id="3.30.505.10">
    <property type="entry name" value="SH2 domain"/>
    <property type="match status" value="1"/>
</dbReference>
<organism evidence="5 6">
    <name type="scientific">Kryptolebias marmoratus</name>
    <name type="common">Mangrove killifish</name>
    <name type="synonym">Rivulus marmoratus</name>
    <dbReference type="NCBI Taxonomy" id="37003"/>
    <lineage>
        <taxon>Eukaryota</taxon>
        <taxon>Metazoa</taxon>
        <taxon>Chordata</taxon>
        <taxon>Craniata</taxon>
        <taxon>Vertebrata</taxon>
        <taxon>Euteleostomi</taxon>
        <taxon>Actinopterygii</taxon>
        <taxon>Neopterygii</taxon>
        <taxon>Teleostei</taxon>
        <taxon>Neoteleostei</taxon>
        <taxon>Acanthomorphata</taxon>
        <taxon>Ovalentaria</taxon>
        <taxon>Atherinomorphae</taxon>
        <taxon>Cyprinodontiformes</taxon>
        <taxon>Rivulidae</taxon>
        <taxon>Kryptolebias</taxon>
    </lineage>
</organism>
<reference evidence="5" key="1">
    <citation type="submission" date="2025-08" db="UniProtKB">
        <authorList>
            <consortium name="Ensembl"/>
        </authorList>
    </citation>
    <scope>IDENTIFICATION</scope>
</reference>
<protein>
    <submittedName>
        <fullName evidence="5">Hematopoietic SH2 domain containing</fullName>
    </submittedName>
</protein>
<dbReference type="AlphaFoldDB" id="A0A3Q3H3N5"/>
<dbReference type="KEGG" id="kmr:108230827"/>
<dbReference type="InterPro" id="IPR036860">
    <property type="entry name" value="SH2_dom_sf"/>
</dbReference>
<dbReference type="PANTHER" id="PTHR14388:SF3">
    <property type="entry name" value="HEMATOPOIETIC SH2 DOMAIN-CONTAINING PROTEIN"/>
    <property type="match status" value="1"/>
</dbReference>
<feature type="region of interest" description="Disordered" evidence="3">
    <location>
        <begin position="289"/>
        <end position="337"/>
    </location>
</feature>
<dbReference type="Proteomes" id="UP000264800">
    <property type="component" value="Unplaced"/>
</dbReference>
<dbReference type="PANTHER" id="PTHR14388">
    <property type="entry name" value="T CELL-SPECIFIC ADAPTER PROTEIN TSAD"/>
    <property type="match status" value="1"/>
</dbReference>
<sequence length="363" mass="41149">MEWSQSSQEQHDPFTWFKESQLQSVFRNGSVPDWFHGIISRKTAEELLVSKPPGYFLIRVSESRIGYTLSYRADDRCRHFMIDTLVDGQYMIVGENRRHRSLQDLVEFHRRTPIMPFNQILTVACGQSSSSHADYAQLLFPIRHQTSDTSSPTKDPQDEIPPTLPYRPNNLRDSTVLLPSSQPSGLYPSLELEFHHVTAPPPTSPVAKTRKRVEVNNLPSNQPPEVPSRSWVPQKQNQPIVRAIPVPRSSFTPSAHPQNLATNAQPVRFHHEWKPSVVPNFRSLKKKFQKKTSQPQDATGADNVYSEIHLSPGDRSEDTENEYQEITGQPTPGAAAHHSTLMGLTHQVLPQEYQSPPPFAPGY</sequence>
<dbReference type="GO" id="GO:0005737">
    <property type="term" value="C:cytoplasm"/>
    <property type="evidence" value="ECO:0007669"/>
    <property type="project" value="TreeGrafter"/>
</dbReference>
<evidence type="ECO:0000313" key="5">
    <source>
        <dbReference type="Ensembl" id="ENSKMAP00000030172.1"/>
    </source>
</evidence>
<evidence type="ECO:0000256" key="2">
    <source>
        <dbReference type="PROSITE-ProRule" id="PRU00191"/>
    </source>
</evidence>
<dbReference type="InterPro" id="IPR000980">
    <property type="entry name" value="SH2"/>
</dbReference>
<dbReference type="PROSITE" id="PS50001">
    <property type="entry name" value="SH2"/>
    <property type="match status" value="1"/>
</dbReference>
<evidence type="ECO:0000259" key="4">
    <source>
        <dbReference type="PROSITE" id="PS50001"/>
    </source>
</evidence>
<dbReference type="OMA" id="SVPDWFH"/>
<dbReference type="Ensembl" id="ENSKMAT00000030556.1">
    <property type="protein sequence ID" value="ENSKMAP00000030172.1"/>
    <property type="gene ID" value="ENSKMAG00000022301.1"/>
</dbReference>
<dbReference type="PRINTS" id="PR00401">
    <property type="entry name" value="SH2DOMAIN"/>
</dbReference>
<dbReference type="SMART" id="SM00252">
    <property type="entry name" value="SH2"/>
    <property type="match status" value="1"/>
</dbReference>
<accession>A0A3Q3H3N5</accession>
<proteinExistence type="predicted"/>
<keyword evidence="6" id="KW-1185">Reference proteome</keyword>
<dbReference type="GeneID" id="108230827"/>
<feature type="domain" description="SH2" evidence="4">
    <location>
        <begin position="34"/>
        <end position="142"/>
    </location>
</feature>
<evidence type="ECO:0000313" key="6">
    <source>
        <dbReference type="Proteomes" id="UP000264800"/>
    </source>
</evidence>